<evidence type="ECO:0000313" key="1">
    <source>
        <dbReference type="EMBL" id="ERN39817.1"/>
    </source>
</evidence>
<gene>
    <name evidence="1" type="ORF">KR51_00037330</name>
</gene>
<dbReference type="RefSeq" id="WP_022609355.1">
    <property type="nucleotide sequence ID" value="NZ_ASSJ01000092.1"/>
</dbReference>
<dbReference type="EMBL" id="ASSJ01000092">
    <property type="protein sequence ID" value="ERN39817.1"/>
    <property type="molecule type" value="Genomic_DNA"/>
</dbReference>
<accession>U5DEU1</accession>
<dbReference type="STRING" id="582515.KR51_00037330"/>
<dbReference type="OrthoDB" id="1430934at2"/>
<name>U5DEU1_9CHRO</name>
<evidence type="ECO:0000313" key="2">
    <source>
        <dbReference type="Proteomes" id="UP000016960"/>
    </source>
</evidence>
<protein>
    <submittedName>
        <fullName evidence="1">Uncharacterized protein</fullName>
    </submittedName>
</protein>
<comment type="caution">
    <text evidence="1">The sequence shown here is derived from an EMBL/GenBank/DDBJ whole genome shotgun (WGS) entry which is preliminary data.</text>
</comment>
<dbReference type="InParanoid" id="U5DEU1"/>
<keyword evidence="2" id="KW-1185">Reference proteome</keyword>
<sequence length="279" mass="32446">MTGFYMSLLRSTDQKKSSLKMFYVRSDKIDFAIEKILSTAVQLGLKSPVLVHIDPCRFDQLDPNLVSSVNDEVYVSKNSYSFPTEPIYFPSYGVVSSFREGSNTVYDIKPGWKLKKIRDCIYELLINVSPQDLASIYFLFLKNFISIKAFWVTLSKDWDDFEADEYYVSKDLANYRDIRSFIENNFIDVVSNGHVGIATYLSQGSTHFNIENHKYIRVLSKDLNTIKVFCHILEKNSISNNNDFVCFDNNIYHWHYMDARGKERSAFSDFLVDQGFKKQ</sequence>
<organism evidence="1 2">
    <name type="scientific">Rubidibacter lacunae KORDI 51-2</name>
    <dbReference type="NCBI Taxonomy" id="582515"/>
    <lineage>
        <taxon>Bacteria</taxon>
        <taxon>Bacillati</taxon>
        <taxon>Cyanobacteriota</taxon>
        <taxon>Cyanophyceae</taxon>
        <taxon>Oscillatoriophycideae</taxon>
        <taxon>Chroococcales</taxon>
        <taxon>Aphanothecaceae</taxon>
        <taxon>Rubidibacter</taxon>
    </lineage>
</organism>
<dbReference type="AlphaFoldDB" id="U5DEU1"/>
<proteinExistence type="predicted"/>
<reference evidence="1 2" key="1">
    <citation type="submission" date="2013-05" db="EMBL/GenBank/DDBJ databases">
        <title>Draft genome sequence of Rubidibacter lacunae KORDI 51-2.</title>
        <authorList>
            <person name="Choi D.H."/>
            <person name="Noh J.H."/>
            <person name="Kwon K.-K."/>
            <person name="Lee J.-H."/>
            <person name="Ryu J.-Y."/>
        </authorList>
    </citation>
    <scope>NUCLEOTIDE SEQUENCE [LARGE SCALE GENOMIC DNA]</scope>
    <source>
        <strain evidence="1 2">KORDI 51-2</strain>
    </source>
</reference>
<dbReference type="eggNOG" id="ENOG50342W7">
    <property type="taxonomic scope" value="Bacteria"/>
</dbReference>
<dbReference type="Proteomes" id="UP000016960">
    <property type="component" value="Unassembled WGS sequence"/>
</dbReference>